<dbReference type="KEGG" id="rid:RIdsm_04744"/>
<dbReference type="AlphaFoldDB" id="A0A0T5PFM9"/>
<reference evidence="2 4" key="2">
    <citation type="submission" date="2018-08" db="EMBL/GenBank/DDBJ databases">
        <title>Genetic Globetrotter - A new plasmid hitch-hiking vast phylogenetic and geographic distances.</title>
        <authorList>
            <person name="Vollmers J."/>
            <person name="Petersen J."/>
        </authorList>
    </citation>
    <scope>NUCLEOTIDE SEQUENCE [LARGE SCALE GENOMIC DNA]</scope>
    <source>
        <strain evidence="2 4">DSM 26383</strain>
    </source>
</reference>
<organism evidence="1 3">
    <name type="scientific">Roseovarius indicus</name>
    <dbReference type="NCBI Taxonomy" id="540747"/>
    <lineage>
        <taxon>Bacteria</taxon>
        <taxon>Pseudomonadati</taxon>
        <taxon>Pseudomonadota</taxon>
        <taxon>Alphaproteobacteria</taxon>
        <taxon>Rhodobacterales</taxon>
        <taxon>Roseobacteraceae</taxon>
        <taxon>Roseovarius</taxon>
    </lineage>
</organism>
<keyword evidence="3" id="KW-1185">Reference proteome</keyword>
<dbReference type="Proteomes" id="UP000051401">
    <property type="component" value="Unassembled WGS sequence"/>
</dbReference>
<dbReference type="EMBL" id="CP031598">
    <property type="protein sequence ID" value="QEW28903.1"/>
    <property type="molecule type" value="Genomic_DNA"/>
</dbReference>
<dbReference type="STRING" id="540747.SAMN04488031_102758"/>
<accession>A0A0T5PFM9</accession>
<sequence>MDNRASFTPQVGAPIERPLTTGAPEIYDVSFRSLTLSEYGTFKAWFKTELGLGVKPFIFRDPLTQEPGWYKIMKGDPPFQVRALGGQYVSLQAKMMLLPAAPWFASYIPKNSCRAPYFVADYANSIYGIDGKTVPASALLTISGTYWVQRTTTTAITEAQEALVATDIPASAPGTTTEILGFAT</sequence>
<evidence type="ECO:0000313" key="2">
    <source>
        <dbReference type="EMBL" id="QEW28903.1"/>
    </source>
</evidence>
<name>A0A0T5PFM9_9RHOB</name>
<dbReference type="Proteomes" id="UP000325785">
    <property type="component" value="Chromosome"/>
</dbReference>
<dbReference type="PATRIC" id="fig|540747.5.peg.532"/>
<evidence type="ECO:0000313" key="1">
    <source>
        <dbReference type="EMBL" id="KRS19742.1"/>
    </source>
</evidence>
<dbReference type="EMBL" id="LAXI01000001">
    <property type="protein sequence ID" value="KRS19742.1"/>
    <property type="molecule type" value="Genomic_DNA"/>
</dbReference>
<dbReference type="OrthoDB" id="7872447at2"/>
<evidence type="ECO:0000313" key="3">
    <source>
        <dbReference type="Proteomes" id="UP000051401"/>
    </source>
</evidence>
<reference evidence="1 3" key="1">
    <citation type="submission" date="2015-04" db="EMBL/GenBank/DDBJ databases">
        <title>The draft genome sequence of Roseovarius indicus B108T.</title>
        <authorList>
            <person name="Li G."/>
            <person name="Lai Q."/>
            <person name="Shao Z."/>
            <person name="Yan P."/>
        </authorList>
    </citation>
    <scope>NUCLEOTIDE SEQUENCE [LARGE SCALE GENOMIC DNA]</scope>
    <source>
        <strain evidence="1 3">B108</strain>
    </source>
</reference>
<gene>
    <name evidence="2" type="ORF">RIdsm_04744</name>
    <name evidence="1" type="ORF">XM52_02620</name>
</gene>
<protein>
    <submittedName>
        <fullName evidence="1">Uncharacterized protein</fullName>
    </submittedName>
</protein>
<proteinExistence type="predicted"/>
<dbReference type="RefSeq" id="WP_057812952.1">
    <property type="nucleotide sequence ID" value="NZ_CP031598.1"/>
</dbReference>
<evidence type="ECO:0000313" key="4">
    <source>
        <dbReference type="Proteomes" id="UP000325785"/>
    </source>
</evidence>